<protein>
    <submittedName>
        <fullName evidence="4">Helix-turn-helix transcriptional regulator</fullName>
    </submittedName>
</protein>
<gene>
    <name evidence="4" type="ORF">OL233_06255</name>
</gene>
<keyword evidence="1" id="KW-0238">DNA-binding</keyword>
<keyword evidence="5" id="KW-1185">Reference proteome</keyword>
<sequence length="144" mass="17130">MKTLGYRIFELRKEKGLSQKSLAEMLNISRQSISKWERDETIPDLKHLIQLTTLFNVSLDSLITTTNSEKTSQPIDSRYYFRKILIRSKKLFFLLLIFTFLLFSYYHHFTFTTLTLLSVSLIAFIIFKLLFFISKEVSHDNFKK</sequence>
<organism evidence="4 5">
    <name type="scientific">Vagococcus proximus</name>
    <dbReference type="NCBI Taxonomy" id="2991417"/>
    <lineage>
        <taxon>Bacteria</taxon>
        <taxon>Bacillati</taxon>
        <taxon>Bacillota</taxon>
        <taxon>Bacilli</taxon>
        <taxon>Lactobacillales</taxon>
        <taxon>Enterococcaceae</taxon>
        <taxon>Vagococcus</taxon>
    </lineage>
</organism>
<feature type="transmembrane region" description="Helical" evidence="2">
    <location>
        <begin position="91"/>
        <end position="108"/>
    </location>
</feature>
<keyword evidence="2" id="KW-1133">Transmembrane helix</keyword>
<evidence type="ECO:0000313" key="5">
    <source>
        <dbReference type="Proteomes" id="UP001147148"/>
    </source>
</evidence>
<evidence type="ECO:0000259" key="3">
    <source>
        <dbReference type="PROSITE" id="PS50943"/>
    </source>
</evidence>
<feature type="transmembrane region" description="Helical" evidence="2">
    <location>
        <begin position="114"/>
        <end position="134"/>
    </location>
</feature>
<comment type="caution">
    <text evidence="4">The sequence shown here is derived from an EMBL/GenBank/DDBJ whole genome shotgun (WGS) entry which is preliminary data.</text>
</comment>
<dbReference type="SMART" id="SM00530">
    <property type="entry name" value="HTH_XRE"/>
    <property type="match status" value="1"/>
</dbReference>
<dbReference type="Proteomes" id="UP001147148">
    <property type="component" value="Unassembled WGS sequence"/>
</dbReference>
<proteinExistence type="predicted"/>
<dbReference type="PANTHER" id="PTHR46558">
    <property type="entry name" value="TRACRIPTIONAL REGULATORY PROTEIN-RELATED-RELATED"/>
    <property type="match status" value="1"/>
</dbReference>
<dbReference type="PROSITE" id="PS50943">
    <property type="entry name" value="HTH_CROC1"/>
    <property type="match status" value="1"/>
</dbReference>
<dbReference type="PANTHER" id="PTHR46558:SF13">
    <property type="entry name" value="HTH-TYPE TRANSCRIPTIONAL REGULATOR IMMR"/>
    <property type="match status" value="1"/>
</dbReference>
<evidence type="ECO:0000256" key="2">
    <source>
        <dbReference type="SAM" id="Phobius"/>
    </source>
</evidence>
<feature type="domain" description="HTH cro/C1-type" evidence="3">
    <location>
        <begin position="10"/>
        <end position="62"/>
    </location>
</feature>
<name>A0ABT5X1Y0_9ENTE</name>
<dbReference type="SUPFAM" id="SSF47413">
    <property type="entry name" value="lambda repressor-like DNA-binding domains"/>
    <property type="match status" value="1"/>
</dbReference>
<dbReference type="CDD" id="cd00093">
    <property type="entry name" value="HTH_XRE"/>
    <property type="match status" value="1"/>
</dbReference>
<dbReference type="Pfam" id="PF01381">
    <property type="entry name" value="HTH_3"/>
    <property type="match status" value="1"/>
</dbReference>
<accession>A0ABT5X1Y0</accession>
<dbReference type="InterPro" id="IPR001387">
    <property type="entry name" value="Cro/C1-type_HTH"/>
</dbReference>
<evidence type="ECO:0000256" key="1">
    <source>
        <dbReference type="ARBA" id="ARBA00023125"/>
    </source>
</evidence>
<dbReference type="Gene3D" id="1.10.260.40">
    <property type="entry name" value="lambda repressor-like DNA-binding domains"/>
    <property type="match status" value="1"/>
</dbReference>
<dbReference type="InterPro" id="IPR010982">
    <property type="entry name" value="Lambda_DNA-bd_dom_sf"/>
</dbReference>
<keyword evidence="2" id="KW-0812">Transmembrane</keyword>
<keyword evidence="2" id="KW-0472">Membrane</keyword>
<evidence type="ECO:0000313" key="4">
    <source>
        <dbReference type="EMBL" id="MDF0479891.1"/>
    </source>
</evidence>
<reference evidence="4" key="1">
    <citation type="submission" date="2022-10" db="EMBL/GenBank/DDBJ databases">
        <title>Vagococcus sp. isolated from poultry meat.</title>
        <authorList>
            <person name="Johansson P."/>
            <person name="Bjorkroth J."/>
        </authorList>
    </citation>
    <scope>NUCLEOTIDE SEQUENCE</scope>
    <source>
        <strain evidence="4">PNs007</strain>
    </source>
</reference>
<dbReference type="EMBL" id="JAPDSH010000004">
    <property type="protein sequence ID" value="MDF0479891.1"/>
    <property type="molecule type" value="Genomic_DNA"/>
</dbReference>